<keyword evidence="3" id="KW-1185">Reference proteome</keyword>
<feature type="region of interest" description="Disordered" evidence="1">
    <location>
        <begin position="446"/>
        <end position="467"/>
    </location>
</feature>
<feature type="compositionally biased region" description="Basic and acidic residues" evidence="1">
    <location>
        <begin position="502"/>
        <end position="537"/>
    </location>
</feature>
<reference evidence="2 3" key="1">
    <citation type="submission" date="2024-09" db="EMBL/GenBank/DDBJ databases">
        <title>Chromosome-scale assembly of Riccia sorocarpa.</title>
        <authorList>
            <person name="Paukszto L."/>
        </authorList>
    </citation>
    <scope>NUCLEOTIDE SEQUENCE [LARGE SCALE GENOMIC DNA]</scope>
    <source>
        <strain evidence="2">LP-2024</strain>
        <tissue evidence="2">Aerial parts of the thallus</tissue>
    </source>
</reference>
<accession>A0ABD3HQ76</accession>
<feature type="region of interest" description="Disordered" evidence="1">
    <location>
        <begin position="836"/>
        <end position="906"/>
    </location>
</feature>
<feature type="compositionally biased region" description="Polar residues" evidence="1">
    <location>
        <begin position="372"/>
        <end position="382"/>
    </location>
</feature>
<feature type="region of interest" description="Disordered" evidence="1">
    <location>
        <begin position="606"/>
        <end position="645"/>
    </location>
</feature>
<evidence type="ECO:0000256" key="1">
    <source>
        <dbReference type="SAM" id="MobiDB-lite"/>
    </source>
</evidence>
<protein>
    <submittedName>
        <fullName evidence="2">Uncharacterized protein</fullName>
    </submittedName>
</protein>
<feature type="region of interest" description="Disordered" evidence="1">
    <location>
        <begin position="492"/>
        <end position="540"/>
    </location>
</feature>
<dbReference type="AlphaFoldDB" id="A0ABD3HQ76"/>
<evidence type="ECO:0000313" key="2">
    <source>
        <dbReference type="EMBL" id="KAL3692489.1"/>
    </source>
</evidence>
<feature type="compositionally biased region" description="Polar residues" evidence="1">
    <location>
        <begin position="290"/>
        <end position="302"/>
    </location>
</feature>
<sequence>MANRRLIGGVLGGPSLLRPSLTDDPVNELFWVHIDRAEIARLTAGVPPEIVSRLGLDNFLALEFQPPNIPAVVEFISNYDAEHHRSSVRGREVDLTLENIRNALRLPVGRTMCPRYPKEVRGVLIWYVKTKVDPDGNPDHEDLDWASIMRKDWESEISFLQMHWWTDKYEGKSRTCFGQTMTQFLMHMGIIQAGQPEDGAPAVAVPEEEDPSDHISDGDTEMLDQGGSEGTGGWDTSDFDTLDVGLGRRTLENTSSTGRAQTHEAWPSSSYQGVRADARPPAVPRREQEPTTSAEWIQSIRQISAARPEPTEELEQTASGTDTGGGSSTGRRWQQTDEGEDDDDDDDTGQTGVRSPGASAQHAQGHSGEGGDQNQSMSSPASGTLPADFVGTVDPNRSKGKTVDIPSRSSPGTRVHVPEAGEGSAFDLGLLQWEAATILADISRGETGAEKRKRIVESSESDMDSPNRLKEYVKSPVRNIITGHEPVLSIDAQAGNLAANRTSREAETEAPTERTREDRGKRPVDESEDHPEVDSSRKNSLQLEQSMLENMEKLGETLEFLMKQEENPEKMIQALDSLMKTKGRDGLAEILKEALDFLMKHKGREGLEDNLGTGVDSTKEASASDEQRHASSEGTPQPEPSAGTAENFAEAARNYCARLQAAEREFREHFNRNVLPWAEAMVIGVHMIKLDLHAAYRQTRMVHKERWLEFARYGSAYFAMRSIPTPNLERMILENRAEEYIKGFQFYDPLPCDNYDHGHLCDHWCVRIDCHICRVCAPAATTARSEKQVYKRAGLDQKSEEIFRCWGFGVREERDLHDPMDPSLRYRPNIWKPPAAMAEDGGDGMSAREDYNVPDGVERAGPVVSDGTEYLTRKEQNSGGTEPMTQDSGGTEPMDQDSGSREHLST</sequence>
<dbReference type="EMBL" id="JBJQOH010000003">
    <property type="protein sequence ID" value="KAL3692489.1"/>
    <property type="molecule type" value="Genomic_DNA"/>
</dbReference>
<feature type="region of interest" description="Disordered" evidence="1">
    <location>
        <begin position="196"/>
        <end position="420"/>
    </location>
</feature>
<feature type="compositionally biased region" description="Acidic residues" evidence="1">
    <location>
        <begin position="337"/>
        <end position="348"/>
    </location>
</feature>
<dbReference type="Proteomes" id="UP001633002">
    <property type="component" value="Unassembled WGS sequence"/>
</dbReference>
<feature type="compositionally biased region" description="Polar residues" evidence="1">
    <location>
        <begin position="877"/>
        <end position="889"/>
    </location>
</feature>
<comment type="caution">
    <text evidence="2">The sequence shown here is derived from an EMBL/GenBank/DDBJ whole genome shotgun (WGS) entry which is preliminary data.</text>
</comment>
<name>A0ABD3HQ76_9MARC</name>
<proteinExistence type="predicted"/>
<organism evidence="2 3">
    <name type="scientific">Riccia sorocarpa</name>
    <dbReference type="NCBI Taxonomy" id="122646"/>
    <lineage>
        <taxon>Eukaryota</taxon>
        <taxon>Viridiplantae</taxon>
        <taxon>Streptophyta</taxon>
        <taxon>Embryophyta</taxon>
        <taxon>Marchantiophyta</taxon>
        <taxon>Marchantiopsida</taxon>
        <taxon>Marchantiidae</taxon>
        <taxon>Marchantiales</taxon>
        <taxon>Ricciaceae</taxon>
        <taxon>Riccia</taxon>
    </lineage>
</organism>
<evidence type="ECO:0000313" key="3">
    <source>
        <dbReference type="Proteomes" id="UP001633002"/>
    </source>
</evidence>
<gene>
    <name evidence="2" type="ORF">R1sor_006140</name>
</gene>